<dbReference type="Pfam" id="PF02325">
    <property type="entry name" value="CCB3_YggT"/>
    <property type="match status" value="2"/>
</dbReference>
<feature type="transmembrane region" description="Helical" evidence="2">
    <location>
        <begin position="6"/>
        <end position="26"/>
    </location>
</feature>
<sequence length="181" mass="20122">MNNAFYFLLDTVFNLFLMVVLLRIWLQASRADFYNPLSQFVVKATNPLLIPLRRMIPSIGKLDTAAVVLALLVSAGKMLLIQLLLVGQLDIIALVSGAVLTTIKEACSLLFWVLIIRAILSWFSQGRNPMELVLVQLTEPLLAPVRKVIPPMGGLDLSVLIVLVALQFLQILLQSFFVGMF</sequence>
<evidence type="ECO:0000256" key="2">
    <source>
        <dbReference type="SAM" id="Phobius"/>
    </source>
</evidence>
<keyword evidence="2" id="KW-0472">Membrane</keyword>
<comment type="similarity">
    <text evidence="1">Belongs to the YggT family.</text>
</comment>
<dbReference type="PANTHER" id="PTHR33219:SF14">
    <property type="entry name" value="PROTEIN COFACTOR ASSEMBLY OF COMPLEX C SUBUNIT B CCB3, CHLOROPLASTIC-RELATED"/>
    <property type="match status" value="1"/>
</dbReference>
<accession>A0ABV6BBC2</accession>
<keyword evidence="2" id="KW-0812">Transmembrane</keyword>
<protein>
    <submittedName>
        <fullName evidence="3">YggT family protein</fullName>
    </submittedName>
</protein>
<evidence type="ECO:0000313" key="4">
    <source>
        <dbReference type="Proteomes" id="UP001589813"/>
    </source>
</evidence>
<dbReference type="PANTHER" id="PTHR33219">
    <property type="entry name" value="YLMG HOMOLOG PROTEIN 2, CHLOROPLASTIC"/>
    <property type="match status" value="1"/>
</dbReference>
<dbReference type="RefSeq" id="WP_377242097.1">
    <property type="nucleotide sequence ID" value="NZ_JBHLXP010000001.1"/>
</dbReference>
<keyword evidence="2" id="KW-1133">Transmembrane helix</keyword>
<organism evidence="3 4">
    <name type="scientific">Rheinheimera tilapiae</name>
    <dbReference type="NCBI Taxonomy" id="875043"/>
    <lineage>
        <taxon>Bacteria</taxon>
        <taxon>Pseudomonadati</taxon>
        <taxon>Pseudomonadota</taxon>
        <taxon>Gammaproteobacteria</taxon>
        <taxon>Chromatiales</taxon>
        <taxon>Chromatiaceae</taxon>
        <taxon>Rheinheimera</taxon>
    </lineage>
</organism>
<evidence type="ECO:0000256" key="1">
    <source>
        <dbReference type="ARBA" id="ARBA00010894"/>
    </source>
</evidence>
<reference evidence="3 4" key="1">
    <citation type="submission" date="2024-09" db="EMBL/GenBank/DDBJ databases">
        <authorList>
            <person name="Sun Q."/>
            <person name="Mori K."/>
        </authorList>
    </citation>
    <scope>NUCLEOTIDE SEQUENCE [LARGE SCALE GENOMIC DNA]</scope>
    <source>
        <strain evidence="3 4">KCTC 23315</strain>
    </source>
</reference>
<evidence type="ECO:0000313" key="3">
    <source>
        <dbReference type="EMBL" id="MFC0048166.1"/>
    </source>
</evidence>
<feature type="transmembrane region" description="Helical" evidence="2">
    <location>
        <begin position="91"/>
        <end position="120"/>
    </location>
</feature>
<proteinExistence type="inferred from homology"/>
<gene>
    <name evidence="3" type="ORF">ACFFJP_07665</name>
</gene>
<dbReference type="Proteomes" id="UP001589813">
    <property type="component" value="Unassembled WGS sequence"/>
</dbReference>
<keyword evidence="4" id="KW-1185">Reference proteome</keyword>
<feature type="transmembrane region" description="Helical" evidence="2">
    <location>
        <begin position="62"/>
        <end position="85"/>
    </location>
</feature>
<name>A0ABV6BBC2_9GAMM</name>
<feature type="transmembrane region" description="Helical" evidence="2">
    <location>
        <begin position="157"/>
        <end position="177"/>
    </location>
</feature>
<dbReference type="EMBL" id="JBHLXP010000001">
    <property type="protein sequence ID" value="MFC0048166.1"/>
    <property type="molecule type" value="Genomic_DNA"/>
</dbReference>
<comment type="caution">
    <text evidence="3">The sequence shown here is derived from an EMBL/GenBank/DDBJ whole genome shotgun (WGS) entry which is preliminary data.</text>
</comment>
<dbReference type="InterPro" id="IPR003425">
    <property type="entry name" value="CCB3/YggT"/>
</dbReference>